<gene>
    <name evidence="3" type="ORF">KFK14_20185</name>
</gene>
<keyword evidence="4" id="KW-1185">Reference proteome</keyword>
<protein>
    <submittedName>
        <fullName evidence="3">Energy transducer TonB</fullName>
    </submittedName>
</protein>
<evidence type="ECO:0000313" key="3">
    <source>
        <dbReference type="EMBL" id="QUT05287.1"/>
    </source>
</evidence>
<dbReference type="InterPro" id="IPR037682">
    <property type="entry name" value="TonB_C"/>
</dbReference>
<dbReference type="Gene3D" id="3.30.1150.10">
    <property type="match status" value="1"/>
</dbReference>
<dbReference type="RefSeq" id="WP_212608955.1">
    <property type="nucleotide sequence ID" value="NZ_CP073910.1"/>
</dbReference>
<name>A0A975K8A0_9SPHN</name>
<feature type="chain" id="PRO_5037722778" evidence="1">
    <location>
        <begin position="16"/>
        <end position="208"/>
    </location>
</feature>
<dbReference type="AlphaFoldDB" id="A0A975K8A0"/>
<dbReference type="GO" id="GO:0055085">
    <property type="term" value="P:transmembrane transport"/>
    <property type="evidence" value="ECO:0007669"/>
    <property type="project" value="InterPro"/>
</dbReference>
<feature type="domain" description="TonB C-terminal" evidence="2">
    <location>
        <begin position="29"/>
        <end position="103"/>
    </location>
</feature>
<sequence>MIAMLGLALMASAMAAAQPVANSLQITARDYPEKAAASNERGYALYRLVVSPQGTVVRCTTRGRSAIDSAICAALQARAQFQPATDEQGRPTFGVYEGMIAFRVKNRNMPPRPNRSVMTLTVDSLPEGAANPSYSQVGLLVGPAGDILRCAPMQHDAAQPAHVMKALGDISCTQLPGSYRPEPARDANGAAVESVQTAMVRFALPEKP</sequence>
<dbReference type="KEGG" id="spph:KFK14_20185"/>
<feature type="signal peptide" evidence="1">
    <location>
        <begin position="1"/>
        <end position="15"/>
    </location>
</feature>
<reference evidence="3" key="1">
    <citation type="submission" date="2021-04" db="EMBL/GenBank/DDBJ databases">
        <title>Isolation of p-tert-butylphenol degrading bacteria Sphingobium phenoxybenzoativorans Tas13 from active sludge.</title>
        <authorList>
            <person name="Li Y."/>
        </authorList>
    </citation>
    <scope>NUCLEOTIDE SEQUENCE</scope>
    <source>
        <strain evidence="3">Tas13</strain>
    </source>
</reference>
<organism evidence="3 4">
    <name type="scientific">Sphingobium phenoxybenzoativorans</name>
    <dbReference type="NCBI Taxonomy" id="1592790"/>
    <lineage>
        <taxon>Bacteria</taxon>
        <taxon>Pseudomonadati</taxon>
        <taxon>Pseudomonadota</taxon>
        <taxon>Alphaproteobacteria</taxon>
        <taxon>Sphingomonadales</taxon>
        <taxon>Sphingomonadaceae</taxon>
        <taxon>Sphingobium</taxon>
    </lineage>
</organism>
<keyword evidence="1" id="KW-0732">Signal</keyword>
<evidence type="ECO:0000256" key="1">
    <source>
        <dbReference type="SAM" id="SignalP"/>
    </source>
</evidence>
<dbReference type="Proteomes" id="UP000681425">
    <property type="component" value="Chromosome"/>
</dbReference>
<evidence type="ECO:0000259" key="2">
    <source>
        <dbReference type="Pfam" id="PF03544"/>
    </source>
</evidence>
<proteinExistence type="predicted"/>
<dbReference type="Pfam" id="PF03544">
    <property type="entry name" value="TonB_C"/>
    <property type="match status" value="1"/>
</dbReference>
<dbReference type="SUPFAM" id="SSF74653">
    <property type="entry name" value="TolA/TonB C-terminal domain"/>
    <property type="match status" value="1"/>
</dbReference>
<dbReference type="EMBL" id="CP073910">
    <property type="protein sequence ID" value="QUT05287.1"/>
    <property type="molecule type" value="Genomic_DNA"/>
</dbReference>
<evidence type="ECO:0000313" key="4">
    <source>
        <dbReference type="Proteomes" id="UP000681425"/>
    </source>
</evidence>
<accession>A0A975K8A0</accession>